<dbReference type="Pfam" id="PF13855">
    <property type="entry name" value="LRR_8"/>
    <property type="match status" value="3"/>
</dbReference>
<evidence type="ECO:0000256" key="4">
    <source>
        <dbReference type="ARBA" id="ARBA00022475"/>
    </source>
</evidence>
<evidence type="ECO:0000313" key="18">
    <source>
        <dbReference type="Proteomes" id="UP001652660"/>
    </source>
</evidence>
<name>A0A6P6T130_COFAR</name>
<keyword evidence="18" id="KW-1185">Reference proteome</keyword>
<dbReference type="InterPro" id="IPR001611">
    <property type="entry name" value="Leu-rich_rpt"/>
</dbReference>
<proteinExistence type="inferred from homology"/>
<evidence type="ECO:0000256" key="7">
    <source>
        <dbReference type="ARBA" id="ARBA00022729"/>
    </source>
</evidence>
<keyword evidence="10" id="KW-0067">ATP-binding</keyword>
<comment type="subcellular location">
    <subcellularLocation>
        <location evidence="1">Cell membrane</location>
        <topology evidence="1">Single-pass membrane protein</topology>
    </subcellularLocation>
    <subcellularLocation>
        <location evidence="2">Membrane</location>
        <topology evidence="2">Single-pass type I membrane protein</topology>
    </subcellularLocation>
</comment>
<dbReference type="AlphaFoldDB" id="A0A6P6T130"/>
<dbReference type="GeneID" id="113696406"/>
<dbReference type="PANTHER" id="PTHR48053">
    <property type="entry name" value="LEUCINE RICH REPEAT FAMILY PROTEIN, EXPRESSED"/>
    <property type="match status" value="1"/>
</dbReference>
<protein>
    <submittedName>
        <fullName evidence="19">Receptor-like protein 7</fullName>
    </submittedName>
</protein>
<organism evidence="18 19">
    <name type="scientific">Coffea arabica</name>
    <name type="common">Arabian coffee</name>
    <dbReference type="NCBI Taxonomy" id="13443"/>
    <lineage>
        <taxon>Eukaryota</taxon>
        <taxon>Viridiplantae</taxon>
        <taxon>Streptophyta</taxon>
        <taxon>Embryophyta</taxon>
        <taxon>Tracheophyta</taxon>
        <taxon>Spermatophyta</taxon>
        <taxon>Magnoliopsida</taxon>
        <taxon>eudicotyledons</taxon>
        <taxon>Gunneridae</taxon>
        <taxon>Pentapetalae</taxon>
        <taxon>asterids</taxon>
        <taxon>lamiids</taxon>
        <taxon>Gentianales</taxon>
        <taxon>Rubiaceae</taxon>
        <taxon>Ixoroideae</taxon>
        <taxon>Gardenieae complex</taxon>
        <taxon>Bertiereae - Coffeeae clade</taxon>
        <taxon>Coffeeae</taxon>
        <taxon>Coffea</taxon>
    </lineage>
</organism>
<evidence type="ECO:0000256" key="13">
    <source>
        <dbReference type="ARBA" id="ARBA00023170"/>
    </source>
</evidence>
<keyword evidence="13" id="KW-0675">Receptor</keyword>
<evidence type="ECO:0000256" key="14">
    <source>
        <dbReference type="ARBA" id="ARBA00023180"/>
    </source>
</evidence>
<evidence type="ECO:0000256" key="12">
    <source>
        <dbReference type="ARBA" id="ARBA00023136"/>
    </source>
</evidence>
<evidence type="ECO:0000256" key="1">
    <source>
        <dbReference type="ARBA" id="ARBA00004162"/>
    </source>
</evidence>
<dbReference type="Pfam" id="PF00560">
    <property type="entry name" value="LRR_1"/>
    <property type="match status" value="7"/>
</dbReference>
<reference evidence="19" key="2">
    <citation type="submission" date="2025-08" db="UniProtKB">
        <authorList>
            <consortium name="RefSeq"/>
        </authorList>
    </citation>
    <scope>IDENTIFICATION</scope>
    <source>
        <tissue evidence="19">Leaves</tissue>
    </source>
</reference>
<dbReference type="GO" id="GO:0051707">
    <property type="term" value="P:response to other organism"/>
    <property type="evidence" value="ECO:0007669"/>
    <property type="project" value="UniProtKB-ARBA"/>
</dbReference>
<evidence type="ECO:0000313" key="19">
    <source>
        <dbReference type="RefSeq" id="XP_027071626.1"/>
    </source>
</evidence>
<dbReference type="PRINTS" id="PR00019">
    <property type="entry name" value="LEURICHRPT"/>
</dbReference>
<feature type="signal peptide" evidence="16">
    <location>
        <begin position="1"/>
        <end position="16"/>
    </location>
</feature>
<dbReference type="Gene3D" id="3.80.10.10">
    <property type="entry name" value="Ribonuclease Inhibitor"/>
    <property type="match status" value="5"/>
</dbReference>
<evidence type="ECO:0000256" key="11">
    <source>
        <dbReference type="ARBA" id="ARBA00022989"/>
    </source>
</evidence>
<feature type="domain" description="Leucine-rich repeat-containing N-terminal plant-type" evidence="17">
    <location>
        <begin position="33"/>
        <end position="74"/>
    </location>
</feature>
<dbReference type="GO" id="GO:0005886">
    <property type="term" value="C:plasma membrane"/>
    <property type="evidence" value="ECO:0007669"/>
    <property type="project" value="UniProtKB-SubCell"/>
</dbReference>
<keyword evidence="14" id="KW-0325">Glycoprotein</keyword>
<dbReference type="SUPFAM" id="SSF52058">
    <property type="entry name" value="L domain-like"/>
    <property type="match status" value="3"/>
</dbReference>
<dbReference type="GO" id="GO:0006952">
    <property type="term" value="P:defense response"/>
    <property type="evidence" value="ECO:0007669"/>
    <property type="project" value="UniProtKB-ARBA"/>
</dbReference>
<feature type="chain" id="PRO_5028354971" evidence="16">
    <location>
        <begin position="17"/>
        <end position="1063"/>
    </location>
</feature>
<accession>A0A6P6T130</accession>
<evidence type="ECO:0000256" key="15">
    <source>
        <dbReference type="SAM" id="Phobius"/>
    </source>
</evidence>
<dbReference type="PANTHER" id="PTHR48053:SF164">
    <property type="entry name" value="LEUCINE-RICH REPEAT-CONTAINING N-TERMINAL PLANT-TYPE DOMAIN-CONTAINING PROTEIN"/>
    <property type="match status" value="1"/>
</dbReference>
<dbReference type="InterPro" id="IPR032675">
    <property type="entry name" value="LRR_dom_sf"/>
</dbReference>
<comment type="similarity">
    <text evidence="3">Belongs to the RLP family.</text>
</comment>
<feature type="transmembrane region" description="Helical" evidence="15">
    <location>
        <begin position="1007"/>
        <end position="1028"/>
    </location>
</feature>
<evidence type="ECO:0000256" key="8">
    <source>
        <dbReference type="ARBA" id="ARBA00022737"/>
    </source>
</evidence>
<evidence type="ECO:0000256" key="5">
    <source>
        <dbReference type="ARBA" id="ARBA00022614"/>
    </source>
</evidence>
<dbReference type="InterPro" id="IPR003591">
    <property type="entry name" value="Leu-rich_rpt_typical-subtyp"/>
</dbReference>
<dbReference type="InterPro" id="IPR013210">
    <property type="entry name" value="LRR_N_plant-typ"/>
</dbReference>
<dbReference type="FunFam" id="3.80.10.10:FF:000095">
    <property type="entry name" value="LRR receptor-like serine/threonine-protein kinase GSO1"/>
    <property type="match status" value="1"/>
</dbReference>
<keyword evidence="12 15" id="KW-0472">Membrane</keyword>
<dbReference type="PROSITE" id="PS51450">
    <property type="entry name" value="LRR"/>
    <property type="match status" value="2"/>
</dbReference>
<keyword evidence="7 16" id="KW-0732">Signal</keyword>
<dbReference type="RefSeq" id="XP_027071626.1">
    <property type="nucleotide sequence ID" value="XM_027215825.2"/>
</dbReference>
<dbReference type="Pfam" id="PF08263">
    <property type="entry name" value="LRRNT_2"/>
    <property type="match status" value="1"/>
</dbReference>
<keyword evidence="8" id="KW-0677">Repeat</keyword>
<evidence type="ECO:0000256" key="6">
    <source>
        <dbReference type="ARBA" id="ARBA00022692"/>
    </source>
</evidence>
<keyword evidence="11 15" id="KW-1133">Transmembrane helix</keyword>
<keyword evidence="6 15" id="KW-0812">Transmembrane</keyword>
<dbReference type="OrthoDB" id="1394818at2759"/>
<sequence length="1063" mass="116995">MTFMMHFLLYLPLVLSNLYIIFDVKLASAHCLSEQKGLLLQLRCNLTYDSSLSTKLGSWEEHTDCCSWRGVHCDDAGHVIDLDLSSDSITGNLDDSSSLFSLQFLQRLSLAGNSFDSTDLPKGFGLLNQLVYLNLSETGFAGQIPSNFSRMSRLVTLDLSTFSPSYVLSLKLENPNLNMLVQNLTRLIELRLDGVDIAAAGVDWCNAVSSALPDLQVLSLSNCNISGPFDSSLAKLQSLFVVKLDGNKFSASLPGFFAKFANLTTLSASSCDLLGEAPQQIFQLPTLRTIDLSNNRELGGCLPEFPENGFLESLDLSYTSFSGNLPDSVGNLKKLSSLKLFGCNFSGPIPSSISNLSQLVSVDLAVNHFTGSLPSFTLSRNLSSVSLRDNKLMGKIPLEWEGLKHLTILDLSNNSLSGELPALLFSLPSLESLKLPNNQFSGQINELEGMYPSPLGELDLSSNNLEGPIPQFVFKITSLSSLSLAFNKFTSTVELVGFIELKSLADLDLSYNNLSVGTRGSDSAFSLLPQFNSLMLASCNCKLQKFPFLKNQSRLNMLDLSNNQITGDIPNWIWEIHDGYLPYLNLSHNHFTGLQEPYHFQTHFYLDIHSNLLTGAMPLPPPSAVYVDFSSNKFTSSLAADIGNLLSSAIYFNIANNSIVDDIPLSLCNATLLEVLDLSDNSLSGSMPSCLMELSRSLVVLNLHGNKLSGNIPNTLPRDCKLETLDLSFNQLEGEIPQSLVNCRKLKVLNLGHNRIGSTFPCRLDKLTNMRVLVLHSNRFSGKISCPNSNYSWAHLQIIDLSSNNFNGVLPPKFFSSLGAMMVDGDKSNLHLDLLRYQGRDFKTYYQDTVTMAFKGTPTTLTKVLTTLTSIDLSSNNFQGSISEKVGDLISLLLLNLSNNALTGQIPSSVGNLKNLESLDLSSNQLTGEIPENISSLSFLSVLNLSHNQLVGRIPGGRQMQTFLESSFEGNSGLCGFQLNRTCNGDRDPALPESQLEEKQLYSKTEIYISVAVGSLVGLAFFVGPLWLSKRWRICYNKNVDQLILRIFNKKGKQMRKNLKEDW</sequence>
<gene>
    <name evidence="19" type="primary">LOC113696406</name>
</gene>
<evidence type="ECO:0000256" key="16">
    <source>
        <dbReference type="SAM" id="SignalP"/>
    </source>
</evidence>
<keyword evidence="5" id="KW-0433">Leucine-rich repeat</keyword>
<evidence type="ECO:0000259" key="17">
    <source>
        <dbReference type="Pfam" id="PF08263"/>
    </source>
</evidence>
<evidence type="ECO:0000256" key="10">
    <source>
        <dbReference type="ARBA" id="ARBA00022840"/>
    </source>
</evidence>
<dbReference type="GO" id="GO:0005524">
    <property type="term" value="F:ATP binding"/>
    <property type="evidence" value="ECO:0007669"/>
    <property type="project" value="UniProtKB-KW"/>
</dbReference>
<dbReference type="Proteomes" id="UP001652660">
    <property type="component" value="Chromosome 6e"/>
</dbReference>
<evidence type="ECO:0000256" key="3">
    <source>
        <dbReference type="ARBA" id="ARBA00009592"/>
    </source>
</evidence>
<keyword evidence="9" id="KW-0547">Nucleotide-binding</keyword>
<keyword evidence="4" id="KW-1003">Cell membrane</keyword>
<dbReference type="SMART" id="SM00369">
    <property type="entry name" value="LRR_TYP"/>
    <property type="match status" value="8"/>
</dbReference>
<dbReference type="InterPro" id="IPR051716">
    <property type="entry name" value="Plant_RL_S/T_kinase"/>
</dbReference>
<evidence type="ECO:0000256" key="2">
    <source>
        <dbReference type="ARBA" id="ARBA00004479"/>
    </source>
</evidence>
<evidence type="ECO:0000256" key="9">
    <source>
        <dbReference type="ARBA" id="ARBA00022741"/>
    </source>
</evidence>
<dbReference type="FunFam" id="3.80.10.10:FF:000111">
    <property type="entry name" value="LRR receptor-like serine/threonine-protein kinase ERECTA"/>
    <property type="match status" value="1"/>
</dbReference>
<reference evidence="18" key="1">
    <citation type="journal article" date="2025" name="Foods">
        <title>Unveiling the Microbial Signatures of Arabica Coffee Cherries: Insights into Ripeness Specific Diversity, Functional Traits, and Implications for Quality and Safety.</title>
        <authorList>
            <consortium name="RefSeq"/>
            <person name="Tenea G.N."/>
            <person name="Cifuentes V."/>
            <person name="Reyes P."/>
            <person name="Cevallos-Vallejos M."/>
        </authorList>
    </citation>
    <scope>NUCLEOTIDE SEQUENCE [LARGE SCALE GENOMIC DNA]</scope>
</reference>